<proteinExistence type="predicted"/>
<dbReference type="Proteomes" id="UP000345637">
    <property type="component" value="Unassembled WGS sequence"/>
</dbReference>
<gene>
    <name evidence="1" type="primary">adk_3</name>
    <name evidence="1" type="ORF">NCTC12998_07872</name>
</gene>
<sequence length="52" mass="5435">MTAPLIGYYQKEAEAGNTRYAKVDGTKAVSDVRVELEKSSVNPVGSHPAAAG</sequence>
<organism evidence="1 2">
    <name type="scientific">Raoultella planticola</name>
    <name type="common">Klebsiella planticola</name>
    <dbReference type="NCBI Taxonomy" id="575"/>
    <lineage>
        <taxon>Bacteria</taxon>
        <taxon>Pseudomonadati</taxon>
        <taxon>Pseudomonadota</taxon>
        <taxon>Gammaproteobacteria</taxon>
        <taxon>Enterobacterales</taxon>
        <taxon>Enterobacteriaceae</taxon>
        <taxon>Klebsiella/Raoultella group</taxon>
        <taxon>Raoultella</taxon>
    </lineage>
</organism>
<reference evidence="1 2" key="1">
    <citation type="submission" date="2019-03" db="EMBL/GenBank/DDBJ databases">
        <authorList>
            <consortium name="Pathogen Informatics"/>
        </authorList>
    </citation>
    <scope>NUCLEOTIDE SEQUENCE [LARGE SCALE GENOMIC DNA]</scope>
    <source>
        <strain evidence="1 2">NCTC12998</strain>
    </source>
</reference>
<keyword evidence="1" id="KW-0418">Kinase</keyword>
<dbReference type="EC" id="2.7.4.3" evidence="1"/>
<accession>A0A485DBY6</accession>
<dbReference type="GO" id="GO:0004017">
    <property type="term" value="F:AMP kinase activity"/>
    <property type="evidence" value="ECO:0007669"/>
    <property type="project" value="UniProtKB-EC"/>
</dbReference>
<dbReference type="AlphaFoldDB" id="A0A485DBY6"/>
<name>A0A485DBY6_RAOPL</name>
<evidence type="ECO:0000313" key="2">
    <source>
        <dbReference type="Proteomes" id="UP000345637"/>
    </source>
</evidence>
<keyword evidence="1" id="KW-0808">Transferase</keyword>
<protein>
    <submittedName>
        <fullName evidence="1">Adenylate kinase</fullName>
        <ecNumber evidence="1">2.7.4.3</ecNumber>
    </submittedName>
</protein>
<dbReference type="EMBL" id="CAADJE010000044">
    <property type="protein sequence ID" value="VFS94165.1"/>
    <property type="molecule type" value="Genomic_DNA"/>
</dbReference>
<evidence type="ECO:0000313" key="1">
    <source>
        <dbReference type="EMBL" id="VFS94165.1"/>
    </source>
</evidence>